<evidence type="ECO:0000313" key="2">
    <source>
        <dbReference type="EMBL" id="CCH70970.1"/>
    </source>
</evidence>
<feature type="region of interest" description="Disordered" evidence="1">
    <location>
        <begin position="103"/>
        <end position="143"/>
    </location>
</feature>
<dbReference type="Proteomes" id="UP000013167">
    <property type="component" value="Unassembled WGS sequence"/>
</dbReference>
<gene>
    <name evidence="2" type="ORF">BN10_720049</name>
</gene>
<sequence>MTNDRLREYVQDRLAGNVRRRDGTVASGPTPPPWKGLNKPRRADRRWSTAWSPEQIAHRLKVDFPDDQSMRISHEAVYQSLFIQGRGGLKRELVTCLRTGRALREPRARSRNKAQGHVTADVVLSERPAEAEDRAVPGTGRAT</sequence>
<comment type="caution">
    <text evidence="2">The sequence shown here is derived from an EMBL/GenBank/DDBJ whole genome shotgun (WGS) entry which is preliminary data.</text>
</comment>
<evidence type="ECO:0000256" key="1">
    <source>
        <dbReference type="SAM" id="MobiDB-lite"/>
    </source>
</evidence>
<reference evidence="2 3" key="1">
    <citation type="journal article" date="2013" name="ISME J.">
        <title>A metabolic model for members of the genus Tetrasphaera involved in enhanced biological phosphorus removal.</title>
        <authorList>
            <person name="Kristiansen R."/>
            <person name="Nguyen H.T.T."/>
            <person name="Saunders A.M."/>
            <person name="Nielsen J.L."/>
            <person name="Wimmer R."/>
            <person name="Le V.Q."/>
            <person name="McIlroy S.J."/>
            <person name="Petrovski S."/>
            <person name="Seviour R.J."/>
            <person name="Calteau A."/>
            <person name="Nielsen K.L."/>
            <person name="Nielsen P.H."/>
        </authorList>
    </citation>
    <scope>NUCLEOTIDE SEQUENCE [LARGE SCALE GENOMIC DNA]</scope>
    <source>
        <strain evidence="2 3">Lp2</strain>
    </source>
</reference>
<dbReference type="HOGENOM" id="CLU_1883461_0_0_11"/>
<dbReference type="EMBL" id="CAIZ01000144">
    <property type="protein sequence ID" value="CCH70970.1"/>
    <property type="molecule type" value="Genomic_DNA"/>
</dbReference>
<organism evidence="2 3">
    <name type="scientific">Phycicoccus elongatus Lp2</name>
    <dbReference type="NCBI Taxonomy" id="1193181"/>
    <lineage>
        <taxon>Bacteria</taxon>
        <taxon>Bacillati</taxon>
        <taxon>Actinomycetota</taxon>
        <taxon>Actinomycetes</taxon>
        <taxon>Micrococcales</taxon>
        <taxon>Intrasporangiaceae</taxon>
        <taxon>Phycicoccus</taxon>
    </lineage>
</organism>
<protein>
    <submittedName>
        <fullName evidence="2">Integrase, catalytic region</fullName>
    </submittedName>
</protein>
<dbReference type="eggNOG" id="COG2826">
    <property type="taxonomic scope" value="Bacteria"/>
</dbReference>
<dbReference type="STRING" id="1193181.BN10_720049"/>
<name>N0E4V8_9MICO</name>
<accession>N0E4V8</accession>
<evidence type="ECO:0000313" key="3">
    <source>
        <dbReference type="Proteomes" id="UP000013167"/>
    </source>
</evidence>
<dbReference type="AlphaFoldDB" id="N0E4V8"/>
<proteinExistence type="predicted"/>
<keyword evidence="3" id="KW-1185">Reference proteome</keyword>
<feature type="region of interest" description="Disordered" evidence="1">
    <location>
        <begin position="17"/>
        <end position="50"/>
    </location>
</feature>